<comment type="caution">
    <text evidence="2">The sequence shown here is derived from an EMBL/GenBank/DDBJ whole genome shotgun (WGS) entry which is preliminary data.</text>
</comment>
<protein>
    <submittedName>
        <fullName evidence="2">Uncharacterized protein</fullName>
    </submittedName>
</protein>
<dbReference type="EMBL" id="JAVHJL010000003">
    <property type="protein sequence ID" value="KAK6507547.1"/>
    <property type="molecule type" value="Genomic_DNA"/>
</dbReference>
<reference evidence="2 3" key="1">
    <citation type="submission" date="2023-08" db="EMBL/GenBank/DDBJ databases">
        <authorList>
            <person name="Palmer J.M."/>
        </authorList>
    </citation>
    <scope>NUCLEOTIDE SEQUENCE [LARGE SCALE GENOMIC DNA]</scope>
    <source>
        <strain evidence="2 3">TWF481</strain>
    </source>
</reference>
<feature type="compositionally biased region" description="Polar residues" evidence="1">
    <location>
        <begin position="89"/>
        <end position="99"/>
    </location>
</feature>
<feature type="region of interest" description="Disordered" evidence="1">
    <location>
        <begin position="46"/>
        <end position="99"/>
    </location>
</feature>
<dbReference type="Proteomes" id="UP001370758">
    <property type="component" value="Unassembled WGS sequence"/>
</dbReference>
<proteinExistence type="predicted"/>
<sequence>MDEEAKCTFPSRSNRSASKEMRGQEHGSDLKCAHLKDRAENEETLSNVGTLGSGYGNLDLLSPSSSSQSTRDTCKAPGKVHEDKAITPAAQQQTNRPEE</sequence>
<name>A0AAV9WH08_9PEZI</name>
<evidence type="ECO:0000313" key="3">
    <source>
        <dbReference type="Proteomes" id="UP001370758"/>
    </source>
</evidence>
<feature type="compositionally biased region" description="Basic and acidic residues" evidence="1">
    <location>
        <begin position="17"/>
        <end position="31"/>
    </location>
</feature>
<dbReference type="AlphaFoldDB" id="A0AAV9WH08"/>
<accession>A0AAV9WH08</accession>
<keyword evidence="3" id="KW-1185">Reference proteome</keyword>
<organism evidence="2 3">
    <name type="scientific">Arthrobotrys musiformis</name>
    <dbReference type="NCBI Taxonomy" id="47236"/>
    <lineage>
        <taxon>Eukaryota</taxon>
        <taxon>Fungi</taxon>
        <taxon>Dikarya</taxon>
        <taxon>Ascomycota</taxon>
        <taxon>Pezizomycotina</taxon>
        <taxon>Orbiliomycetes</taxon>
        <taxon>Orbiliales</taxon>
        <taxon>Orbiliaceae</taxon>
        <taxon>Arthrobotrys</taxon>
    </lineage>
</organism>
<evidence type="ECO:0000256" key="1">
    <source>
        <dbReference type="SAM" id="MobiDB-lite"/>
    </source>
</evidence>
<evidence type="ECO:0000313" key="2">
    <source>
        <dbReference type="EMBL" id="KAK6507547.1"/>
    </source>
</evidence>
<feature type="region of interest" description="Disordered" evidence="1">
    <location>
        <begin position="1"/>
        <end position="31"/>
    </location>
</feature>
<gene>
    <name evidence="2" type="ORF">TWF481_005978</name>
</gene>